<evidence type="ECO:0000256" key="4">
    <source>
        <dbReference type="ARBA" id="ARBA00022989"/>
    </source>
</evidence>
<feature type="transmembrane region" description="Helical" evidence="6">
    <location>
        <begin position="105"/>
        <end position="126"/>
    </location>
</feature>
<keyword evidence="4 6" id="KW-1133">Transmembrane helix</keyword>
<dbReference type="RefSeq" id="WP_121370029.1">
    <property type="nucleotide sequence ID" value="NZ_RBKS01000001.1"/>
</dbReference>
<feature type="transmembrane region" description="Helical" evidence="6">
    <location>
        <begin position="370"/>
        <end position="388"/>
    </location>
</feature>
<feature type="transmembrane region" description="Helical" evidence="6">
    <location>
        <begin position="283"/>
        <end position="301"/>
    </location>
</feature>
<feature type="transmembrane region" description="Helical" evidence="6">
    <location>
        <begin position="212"/>
        <end position="236"/>
    </location>
</feature>
<keyword evidence="3 6" id="KW-0812">Transmembrane</keyword>
<gene>
    <name evidence="8" type="ORF">C8E83_2346</name>
</gene>
<dbReference type="EMBL" id="RBKS01000001">
    <property type="protein sequence ID" value="RKR75208.1"/>
    <property type="molecule type" value="Genomic_DNA"/>
</dbReference>
<feature type="transmembrane region" description="Helical" evidence="6">
    <location>
        <begin position="168"/>
        <end position="188"/>
    </location>
</feature>
<dbReference type="GO" id="GO:0022857">
    <property type="term" value="F:transmembrane transporter activity"/>
    <property type="evidence" value="ECO:0007669"/>
    <property type="project" value="InterPro"/>
</dbReference>
<dbReference type="InterPro" id="IPR011701">
    <property type="entry name" value="MFS"/>
</dbReference>
<dbReference type="Pfam" id="PF07690">
    <property type="entry name" value="MFS_1"/>
    <property type="match status" value="1"/>
</dbReference>
<evidence type="ECO:0000259" key="7">
    <source>
        <dbReference type="PROSITE" id="PS50850"/>
    </source>
</evidence>
<accession>A0A495IIG5</accession>
<keyword evidence="5 6" id="KW-0472">Membrane</keyword>
<evidence type="ECO:0000256" key="1">
    <source>
        <dbReference type="ARBA" id="ARBA00004651"/>
    </source>
</evidence>
<dbReference type="InterPro" id="IPR050189">
    <property type="entry name" value="MFS_Efflux_Transporters"/>
</dbReference>
<protein>
    <submittedName>
        <fullName evidence="8">Putative MFS family arabinose efflux permease</fullName>
    </submittedName>
</protein>
<name>A0A495IIG5_9MICO</name>
<sequence>MTVPQHPDGMRYGAIIALACSAFVYFTAETLPVGLLPQISASLHVAPATVGLLVTVYAAFAAAGAVPLTSLTLKVPRHLLLILLVVAYVVSQALAAFAPNFGVLIAARVLTALAHGVFWSVMAPVSSRLGPRGQGGKASSLVLIGNTAGMVLGVPLATILGQTVGWRASYGVLAVAGAAATVGLILALPKMPPTPAQASATMRRQLDQARQVILSKPIFVVCCVTTCAVIGQYAVYTYTAPVVARAGGISGTELSLLLLGYGATGLAANVFVGRLVDRHPGAALAGCFGAVVLALVSLSLLHGQVVTWVAVLVWGAGFAAVPLILQQAALRLSPGRRDTASAVRQTAMQIGIAGGSLVGGAILAAGNVAWLAPFGAVVVAVFGVFAVLRPRVFPLTTDPALAPVTTEIEVIATRRT</sequence>
<dbReference type="InterPro" id="IPR020846">
    <property type="entry name" value="MFS_dom"/>
</dbReference>
<keyword evidence="2" id="KW-1003">Cell membrane</keyword>
<feature type="transmembrane region" description="Helical" evidence="6">
    <location>
        <begin position="48"/>
        <end position="68"/>
    </location>
</feature>
<evidence type="ECO:0000256" key="3">
    <source>
        <dbReference type="ARBA" id="ARBA00022692"/>
    </source>
</evidence>
<evidence type="ECO:0000256" key="6">
    <source>
        <dbReference type="SAM" id="Phobius"/>
    </source>
</evidence>
<feature type="transmembrane region" description="Helical" evidence="6">
    <location>
        <begin position="346"/>
        <end position="364"/>
    </location>
</feature>
<evidence type="ECO:0000256" key="5">
    <source>
        <dbReference type="ARBA" id="ARBA00023136"/>
    </source>
</evidence>
<dbReference type="AlphaFoldDB" id="A0A495IIG5"/>
<dbReference type="Proteomes" id="UP000280008">
    <property type="component" value="Unassembled WGS sequence"/>
</dbReference>
<dbReference type="Gene3D" id="1.20.1250.20">
    <property type="entry name" value="MFS general substrate transporter like domains"/>
    <property type="match status" value="2"/>
</dbReference>
<feature type="transmembrane region" description="Helical" evidence="6">
    <location>
        <begin position="12"/>
        <end position="28"/>
    </location>
</feature>
<dbReference type="SUPFAM" id="SSF103473">
    <property type="entry name" value="MFS general substrate transporter"/>
    <property type="match status" value="1"/>
</dbReference>
<dbReference type="PANTHER" id="PTHR43124:SF3">
    <property type="entry name" value="CHLORAMPHENICOL EFFLUX PUMP RV0191"/>
    <property type="match status" value="1"/>
</dbReference>
<dbReference type="PANTHER" id="PTHR43124">
    <property type="entry name" value="PURINE EFFLUX PUMP PBUE"/>
    <property type="match status" value="1"/>
</dbReference>
<feature type="transmembrane region" description="Helical" evidence="6">
    <location>
        <begin position="307"/>
        <end position="325"/>
    </location>
</feature>
<evidence type="ECO:0000256" key="2">
    <source>
        <dbReference type="ARBA" id="ARBA00022475"/>
    </source>
</evidence>
<feature type="transmembrane region" description="Helical" evidence="6">
    <location>
        <begin position="138"/>
        <end position="162"/>
    </location>
</feature>
<dbReference type="PROSITE" id="PS50850">
    <property type="entry name" value="MFS"/>
    <property type="match status" value="1"/>
</dbReference>
<dbReference type="OrthoDB" id="9814237at2"/>
<feature type="transmembrane region" description="Helical" evidence="6">
    <location>
        <begin position="80"/>
        <end position="99"/>
    </location>
</feature>
<evidence type="ECO:0000313" key="8">
    <source>
        <dbReference type="EMBL" id="RKR75208.1"/>
    </source>
</evidence>
<dbReference type="GO" id="GO:0005886">
    <property type="term" value="C:plasma membrane"/>
    <property type="evidence" value="ECO:0007669"/>
    <property type="project" value="UniProtKB-SubCell"/>
</dbReference>
<keyword evidence="9" id="KW-1185">Reference proteome</keyword>
<evidence type="ECO:0000313" key="9">
    <source>
        <dbReference type="Proteomes" id="UP000280008"/>
    </source>
</evidence>
<reference evidence="8 9" key="1">
    <citation type="submission" date="2018-10" db="EMBL/GenBank/DDBJ databases">
        <title>Sequencing the genomes of 1000 actinobacteria strains.</title>
        <authorList>
            <person name="Klenk H.-P."/>
        </authorList>
    </citation>
    <scope>NUCLEOTIDE SEQUENCE [LARGE SCALE GENOMIC DNA]</scope>
    <source>
        <strain evidence="8 9">DSM 17894</strain>
    </source>
</reference>
<dbReference type="CDD" id="cd17324">
    <property type="entry name" value="MFS_NepI_like"/>
    <property type="match status" value="1"/>
</dbReference>
<comment type="caution">
    <text evidence="8">The sequence shown here is derived from an EMBL/GenBank/DDBJ whole genome shotgun (WGS) entry which is preliminary data.</text>
</comment>
<comment type="subcellular location">
    <subcellularLocation>
        <location evidence="1">Cell membrane</location>
        <topology evidence="1">Multi-pass membrane protein</topology>
    </subcellularLocation>
</comment>
<feature type="transmembrane region" description="Helical" evidence="6">
    <location>
        <begin position="256"/>
        <end position="276"/>
    </location>
</feature>
<dbReference type="InterPro" id="IPR036259">
    <property type="entry name" value="MFS_trans_sf"/>
</dbReference>
<proteinExistence type="predicted"/>
<organism evidence="8 9">
    <name type="scientific">Frondihabitans australicus</name>
    <dbReference type="NCBI Taxonomy" id="386892"/>
    <lineage>
        <taxon>Bacteria</taxon>
        <taxon>Bacillati</taxon>
        <taxon>Actinomycetota</taxon>
        <taxon>Actinomycetes</taxon>
        <taxon>Micrococcales</taxon>
        <taxon>Microbacteriaceae</taxon>
        <taxon>Frondihabitans</taxon>
    </lineage>
</organism>
<feature type="domain" description="Major facilitator superfamily (MFS) profile" evidence="7">
    <location>
        <begin position="14"/>
        <end position="391"/>
    </location>
</feature>